<comment type="subcellular location">
    <subcellularLocation>
        <location evidence="1">Membrane</location>
        <topology evidence="1">Multi-pass membrane protein</topology>
    </subcellularLocation>
</comment>
<feature type="transmembrane region" description="Helical" evidence="7">
    <location>
        <begin position="192"/>
        <end position="215"/>
    </location>
</feature>
<evidence type="ECO:0000313" key="8">
    <source>
        <dbReference type="EMBL" id="SPL70734.1"/>
    </source>
</evidence>
<dbReference type="GO" id="GO:0055085">
    <property type="term" value="P:transmembrane transport"/>
    <property type="evidence" value="ECO:0007669"/>
    <property type="project" value="InterPro"/>
</dbReference>
<dbReference type="PANTHER" id="PTHR36838">
    <property type="entry name" value="AUXIN EFFLUX CARRIER FAMILY PROTEIN"/>
    <property type="match status" value="1"/>
</dbReference>
<dbReference type="InParanoid" id="A0A2U3MZB3"/>
<feature type="transmembrane region" description="Helical" evidence="7">
    <location>
        <begin position="98"/>
        <end position="119"/>
    </location>
</feature>
<evidence type="ECO:0000256" key="6">
    <source>
        <dbReference type="ARBA" id="ARBA00023136"/>
    </source>
</evidence>
<keyword evidence="3" id="KW-1003">Cell membrane</keyword>
<feature type="transmembrane region" description="Helical" evidence="7">
    <location>
        <begin position="6"/>
        <end position="23"/>
    </location>
</feature>
<keyword evidence="2" id="KW-0813">Transport</keyword>
<evidence type="ECO:0000256" key="7">
    <source>
        <dbReference type="SAM" id="Phobius"/>
    </source>
</evidence>
<keyword evidence="9" id="KW-1185">Reference proteome</keyword>
<dbReference type="EMBL" id="OOGT01000078">
    <property type="protein sequence ID" value="SPL70734.1"/>
    <property type="molecule type" value="Genomic_DNA"/>
</dbReference>
<dbReference type="RefSeq" id="WP_121974190.1">
    <property type="nucleotide sequence ID" value="NZ_OOGT01000078.1"/>
</dbReference>
<feature type="transmembrane region" description="Helical" evidence="7">
    <location>
        <begin position="125"/>
        <end position="145"/>
    </location>
</feature>
<dbReference type="OrthoDB" id="9810457at2"/>
<gene>
    <name evidence="8" type="ORF">KPC_1912</name>
</gene>
<reference evidence="9" key="1">
    <citation type="submission" date="2018-03" db="EMBL/GenBank/DDBJ databases">
        <authorList>
            <person name="Blom J."/>
        </authorList>
    </citation>
    <scope>NUCLEOTIDE SEQUENCE [LARGE SCALE GENOMIC DNA]</scope>
    <source>
        <strain evidence="9">KPC-SM-21</strain>
    </source>
</reference>
<sequence>MGDIIAIVLPVFAIILFGYLCRTSGKLGSHAASEINKAVVWVFLPALLFKICATSHFNEIWKPEFVISYTLGCIIVFAFIFVWRLLQRHDLKIASIDGLSVSYANTGYIGIPFCVLLFGENGLKPAMIATLIVVVVLFAISVILIEVSQQKAASFWMTIKNIVIALLKNPIIIAPTLGFGYAWLGLGIAKPFMHLLDMLALATSPCALISLGLFLAEKKPAFQSRSFIPLVFAKLILQPVVTAFFVLWVFDLPKMWAHSAIVLSALPTGTGPYMLAELYRTEAKTISESILWSTVLSMLTLTGLLIFFN</sequence>
<dbReference type="Pfam" id="PF03547">
    <property type="entry name" value="Mem_trans"/>
    <property type="match status" value="1"/>
</dbReference>
<feature type="transmembrane region" description="Helical" evidence="7">
    <location>
        <begin position="166"/>
        <end position="186"/>
    </location>
</feature>
<dbReference type="InterPro" id="IPR004776">
    <property type="entry name" value="Mem_transp_PIN-like"/>
</dbReference>
<dbReference type="GO" id="GO:0016020">
    <property type="term" value="C:membrane"/>
    <property type="evidence" value="ECO:0007669"/>
    <property type="project" value="UniProtKB-SubCell"/>
</dbReference>
<evidence type="ECO:0000313" key="9">
    <source>
        <dbReference type="Proteomes" id="UP000245974"/>
    </source>
</evidence>
<dbReference type="PANTHER" id="PTHR36838:SF3">
    <property type="entry name" value="TRANSPORTER AUXIN EFFLUX CARRIER EC FAMILY"/>
    <property type="match status" value="1"/>
</dbReference>
<feature type="transmembrane region" description="Helical" evidence="7">
    <location>
        <begin position="65"/>
        <end position="86"/>
    </location>
</feature>
<accession>A0A2U3MZB3</accession>
<evidence type="ECO:0000256" key="4">
    <source>
        <dbReference type="ARBA" id="ARBA00022692"/>
    </source>
</evidence>
<evidence type="ECO:0000256" key="5">
    <source>
        <dbReference type="ARBA" id="ARBA00022989"/>
    </source>
</evidence>
<evidence type="ECO:0000256" key="2">
    <source>
        <dbReference type="ARBA" id="ARBA00022448"/>
    </source>
</evidence>
<keyword evidence="4 7" id="KW-0812">Transmembrane</keyword>
<name>A0A2U3MZB3_9GAMM</name>
<dbReference type="Proteomes" id="UP000245974">
    <property type="component" value="Unassembled WGS sequence"/>
</dbReference>
<feature type="transmembrane region" description="Helical" evidence="7">
    <location>
        <begin position="290"/>
        <end position="308"/>
    </location>
</feature>
<protein>
    <submittedName>
        <fullName evidence="8">Putative transporter YfdV</fullName>
    </submittedName>
</protein>
<keyword evidence="6 7" id="KW-0472">Membrane</keyword>
<feature type="transmembrane region" description="Helical" evidence="7">
    <location>
        <begin position="35"/>
        <end position="53"/>
    </location>
</feature>
<feature type="transmembrane region" description="Helical" evidence="7">
    <location>
        <begin position="227"/>
        <end position="250"/>
    </location>
</feature>
<keyword evidence="5 7" id="KW-1133">Transmembrane helix</keyword>
<feature type="transmembrane region" description="Helical" evidence="7">
    <location>
        <begin position="256"/>
        <end position="278"/>
    </location>
</feature>
<evidence type="ECO:0000256" key="3">
    <source>
        <dbReference type="ARBA" id="ARBA00022475"/>
    </source>
</evidence>
<proteinExistence type="predicted"/>
<dbReference type="AlphaFoldDB" id="A0A2U3MZB3"/>
<organism evidence="8 9">
    <name type="scientific">Acinetobacter stercoris</name>
    <dbReference type="NCBI Taxonomy" id="2126983"/>
    <lineage>
        <taxon>Bacteria</taxon>
        <taxon>Pseudomonadati</taxon>
        <taxon>Pseudomonadota</taxon>
        <taxon>Gammaproteobacteria</taxon>
        <taxon>Moraxellales</taxon>
        <taxon>Moraxellaceae</taxon>
        <taxon>Acinetobacter</taxon>
    </lineage>
</organism>
<evidence type="ECO:0000256" key="1">
    <source>
        <dbReference type="ARBA" id="ARBA00004141"/>
    </source>
</evidence>